<feature type="domain" description="RING-type" evidence="7">
    <location>
        <begin position="210"/>
        <end position="250"/>
    </location>
</feature>
<dbReference type="SMART" id="SM00240">
    <property type="entry name" value="FHA"/>
    <property type="match status" value="1"/>
</dbReference>
<feature type="compositionally biased region" description="Low complexity" evidence="5">
    <location>
        <begin position="345"/>
        <end position="361"/>
    </location>
</feature>
<dbReference type="PANTHER" id="PTHR16079">
    <property type="entry name" value="UBIQUITIN LIGASE PROTEIN CHFR"/>
    <property type="match status" value="1"/>
</dbReference>
<dbReference type="GO" id="GO:0016567">
    <property type="term" value="P:protein ubiquitination"/>
    <property type="evidence" value="ECO:0007669"/>
    <property type="project" value="TreeGrafter"/>
</dbReference>
<dbReference type="GO" id="GO:0004842">
    <property type="term" value="F:ubiquitin-protein transferase activity"/>
    <property type="evidence" value="ECO:0007669"/>
    <property type="project" value="TreeGrafter"/>
</dbReference>
<dbReference type="OrthoDB" id="1305878at2759"/>
<evidence type="ECO:0000256" key="5">
    <source>
        <dbReference type="SAM" id="MobiDB-lite"/>
    </source>
</evidence>
<dbReference type="GO" id="GO:0005634">
    <property type="term" value="C:nucleus"/>
    <property type="evidence" value="ECO:0007669"/>
    <property type="project" value="TreeGrafter"/>
</dbReference>
<feature type="compositionally biased region" description="Basic and acidic residues" evidence="5">
    <location>
        <begin position="181"/>
        <end position="198"/>
    </location>
</feature>
<organism evidence="8 9">
    <name type="scientific">Halteria grandinella</name>
    <dbReference type="NCBI Taxonomy" id="5974"/>
    <lineage>
        <taxon>Eukaryota</taxon>
        <taxon>Sar</taxon>
        <taxon>Alveolata</taxon>
        <taxon>Ciliophora</taxon>
        <taxon>Intramacronucleata</taxon>
        <taxon>Spirotrichea</taxon>
        <taxon>Stichotrichia</taxon>
        <taxon>Sporadotrichida</taxon>
        <taxon>Halteriidae</taxon>
        <taxon>Halteria</taxon>
    </lineage>
</organism>
<feature type="domain" description="FHA" evidence="6">
    <location>
        <begin position="57"/>
        <end position="110"/>
    </location>
</feature>
<dbReference type="SMART" id="SM00184">
    <property type="entry name" value="RING"/>
    <property type="match status" value="1"/>
</dbReference>
<protein>
    <recommendedName>
        <fullName evidence="10">RING-type E3 ubiquitin transferase</fullName>
    </recommendedName>
</protein>
<dbReference type="Pfam" id="PF00097">
    <property type="entry name" value="zf-C3HC4"/>
    <property type="match status" value="1"/>
</dbReference>
<dbReference type="Gene3D" id="2.60.200.20">
    <property type="match status" value="1"/>
</dbReference>
<dbReference type="CDD" id="cd16503">
    <property type="entry name" value="RING-HC_CHFR"/>
    <property type="match status" value="1"/>
</dbReference>
<evidence type="ECO:0000313" key="9">
    <source>
        <dbReference type="Proteomes" id="UP000785679"/>
    </source>
</evidence>
<dbReference type="InterPro" id="IPR001841">
    <property type="entry name" value="Znf_RING"/>
</dbReference>
<dbReference type="Pfam" id="PF00498">
    <property type="entry name" value="FHA"/>
    <property type="match status" value="1"/>
</dbReference>
<dbReference type="InterPro" id="IPR008984">
    <property type="entry name" value="SMAD_FHA_dom_sf"/>
</dbReference>
<keyword evidence="3" id="KW-0862">Zinc</keyword>
<feature type="region of interest" description="Disordered" evidence="5">
    <location>
        <begin position="168"/>
        <end position="198"/>
    </location>
</feature>
<sequence length="370" mass="41422">MASVQITDLQRERHQKYLETVSDDADIDPHTRQFECWARLNSLTKGLKHLELSKSTVAFGRSPDNDIQVSDQRLSLKHCRILRKLSEAGKMVVVLEDTSSNGTYLNGEIIGKGKFREIKNGDEITLLQEQPGIVKHEELIAFIFEVVKDISVVAPVAAPVAVLLPNPEAPKQSQQSQEDEEAKKRKDEQLKQEQLKKDKDDEMMAEQFDCGICYQLMYQAVSLMPCLHNYCGGCFSDWIKRGNKDCPNCRDAIIMVKKNANLNSIIDSYLAVKPQLKRTQAEIDELIEKNIFKNDIFKMDTDFAAVANKKAPAPVAALVRAESSSDTSSSEEEKELPRKRLVRGAAAKAKPVAVKKAAPVKAEPKKRAAK</sequence>
<keyword evidence="2 4" id="KW-0863">Zinc-finger</keyword>
<evidence type="ECO:0000259" key="6">
    <source>
        <dbReference type="PROSITE" id="PS50006"/>
    </source>
</evidence>
<dbReference type="AlphaFoldDB" id="A0A8J8NYD0"/>
<name>A0A8J8NYD0_HALGN</name>
<evidence type="ECO:0000256" key="4">
    <source>
        <dbReference type="PROSITE-ProRule" id="PRU00175"/>
    </source>
</evidence>
<dbReference type="PANTHER" id="PTHR16079:SF4">
    <property type="entry name" value="E3 UBIQUITIN-PROTEIN LIGASE CHFR"/>
    <property type="match status" value="1"/>
</dbReference>
<proteinExistence type="predicted"/>
<dbReference type="GO" id="GO:0006511">
    <property type="term" value="P:ubiquitin-dependent protein catabolic process"/>
    <property type="evidence" value="ECO:0007669"/>
    <property type="project" value="TreeGrafter"/>
</dbReference>
<dbReference type="GO" id="GO:0008270">
    <property type="term" value="F:zinc ion binding"/>
    <property type="evidence" value="ECO:0007669"/>
    <property type="project" value="UniProtKB-KW"/>
</dbReference>
<evidence type="ECO:0000256" key="3">
    <source>
        <dbReference type="ARBA" id="ARBA00022833"/>
    </source>
</evidence>
<evidence type="ECO:0000256" key="1">
    <source>
        <dbReference type="ARBA" id="ARBA00022723"/>
    </source>
</evidence>
<dbReference type="InterPro" id="IPR018957">
    <property type="entry name" value="Znf_C3HC4_RING-type"/>
</dbReference>
<evidence type="ECO:0000313" key="8">
    <source>
        <dbReference type="EMBL" id="TNV82575.1"/>
    </source>
</evidence>
<reference evidence="8" key="1">
    <citation type="submission" date="2019-06" db="EMBL/GenBank/DDBJ databases">
        <authorList>
            <person name="Zheng W."/>
        </authorList>
    </citation>
    <scope>NUCLEOTIDE SEQUENCE</scope>
    <source>
        <strain evidence="8">QDHG01</strain>
    </source>
</reference>
<dbReference type="PROSITE" id="PS50089">
    <property type="entry name" value="ZF_RING_2"/>
    <property type="match status" value="1"/>
</dbReference>
<comment type="caution">
    <text evidence="8">The sequence shown here is derived from an EMBL/GenBank/DDBJ whole genome shotgun (WGS) entry which is preliminary data.</text>
</comment>
<keyword evidence="9" id="KW-1185">Reference proteome</keyword>
<dbReference type="SUPFAM" id="SSF49879">
    <property type="entry name" value="SMAD/FHA domain"/>
    <property type="match status" value="1"/>
</dbReference>
<dbReference type="InterPro" id="IPR013083">
    <property type="entry name" value="Znf_RING/FYVE/PHD"/>
</dbReference>
<dbReference type="Proteomes" id="UP000785679">
    <property type="component" value="Unassembled WGS sequence"/>
</dbReference>
<feature type="region of interest" description="Disordered" evidence="5">
    <location>
        <begin position="320"/>
        <end position="370"/>
    </location>
</feature>
<dbReference type="EMBL" id="RRYP01004792">
    <property type="protein sequence ID" value="TNV82575.1"/>
    <property type="molecule type" value="Genomic_DNA"/>
</dbReference>
<keyword evidence="1" id="KW-0479">Metal-binding</keyword>
<evidence type="ECO:0000256" key="2">
    <source>
        <dbReference type="ARBA" id="ARBA00022771"/>
    </source>
</evidence>
<dbReference type="InterPro" id="IPR052256">
    <property type="entry name" value="E3_ubiquitin-ligase_CHFR"/>
</dbReference>
<gene>
    <name evidence="8" type="ORF">FGO68_gene17152</name>
</gene>
<accession>A0A8J8NYD0</accession>
<evidence type="ECO:0008006" key="10">
    <source>
        <dbReference type="Google" id="ProtNLM"/>
    </source>
</evidence>
<dbReference type="Gene3D" id="3.30.40.10">
    <property type="entry name" value="Zinc/RING finger domain, C3HC4 (zinc finger)"/>
    <property type="match status" value="1"/>
</dbReference>
<dbReference type="PROSITE" id="PS50006">
    <property type="entry name" value="FHA_DOMAIN"/>
    <property type="match status" value="1"/>
</dbReference>
<dbReference type="InterPro" id="IPR000253">
    <property type="entry name" value="FHA_dom"/>
</dbReference>
<dbReference type="SUPFAM" id="SSF57850">
    <property type="entry name" value="RING/U-box"/>
    <property type="match status" value="1"/>
</dbReference>
<evidence type="ECO:0000259" key="7">
    <source>
        <dbReference type="PROSITE" id="PS50089"/>
    </source>
</evidence>